<evidence type="ECO:0000256" key="3">
    <source>
        <dbReference type="ARBA" id="ARBA00022827"/>
    </source>
</evidence>
<evidence type="ECO:0000256" key="2">
    <source>
        <dbReference type="ARBA" id="ARBA00022630"/>
    </source>
</evidence>
<dbReference type="GO" id="GO:0004497">
    <property type="term" value="F:monooxygenase activity"/>
    <property type="evidence" value="ECO:0007669"/>
    <property type="project" value="InterPro"/>
</dbReference>
<dbReference type="PANTHER" id="PTHR47356">
    <property type="entry name" value="FAD-DEPENDENT MONOOXYGENASE ASQG-RELATED"/>
    <property type="match status" value="1"/>
</dbReference>
<gene>
    <name evidence="6" type="ORF">DFQ27_005086</name>
</gene>
<dbReference type="GO" id="GO:0071949">
    <property type="term" value="F:FAD binding"/>
    <property type="evidence" value="ECO:0007669"/>
    <property type="project" value="InterPro"/>
</dbReference>
<evidence type="ECO:0000256" key="4">
    <source>
        <dbReference type="ARBA" id="ARBA00023002"/>
    </source>
</evidence>
<dbReference type="EMBL" id="JAAAJB010000359">
    <property type="protein sequence ID" value="KAG0257475.1"/>
    <property type="molecule type" value="Genomic_DNA"/>
</dbReference>
<dbReference type="Gene3D" id="3.50.50.60">
    <property type="entry name" value="FAD/NAD(P)-binding domain"/>
    <property type="match status" value="2"/>
</dbReference>
<dbReference type="InterPro" id="IPR002938">
    <property type="entry name" value="FAD-bd"/>
</dbReference>
<comment type="caution">
    <text evidence="6">The sequence shown here is derived from an EMBL/GenBank/DDBJ whole genome shotgun (WGS) entry which is preliminary data.</text>
</comment>
<keyword evidence="4" id="KW-0560">Oxidoreductase</keyword>
<keyword evidence="2" id="KW-0285">Flavoprotein</keyword>
<dbReference type="OrthoDB" id="655030at2759"/>
<keyword evidence="7" id="KW-1185">Reference proteome</keyword>
<accession>A0A9P6U311</accession>
<evidence type="ECO:0000313" key="7">
    <source>
        <dbReference type="Proteomes" id="UP000807716"/>
    </source>
</evidence>
<dbReference type="PRINTS" id="PR00420">
    <property type="entry name" value="RNGMNOXGNASE"/>
</dbReference>
<evidence type="ECO:0000256" key="1">
    <source>
        <dbReference type="ARBA" id="ARBA00007992"/>
    </source>
</evidence>
<dbReference type="Pfam" id="PF01494">
    <property type="entry name" value="FAD_binding_3"/>
    <property type="match status" value="3"/>
</dbReference>
<comment type="similarity">
    <text evidence="1">Belongs to the paxM FAD-dependent monooxygenase family.</text>
</comment>
<dbReference type="SUPFAM" id="SSF51905">
    <property type="entry name" value="FAD/NAD(P)-binding domain"/>
    <property type="match status" value="2"/>
</dbReference>
<proteinExistence type="inferred from homology"/>
<organism evidence="6 7">
    <name type="scientific">Actinomortierella ambigua</name>
    <dbReference type="NCBI Taxonomy" id="1343610"/>
    <lineage>
        <taxon>Eukaryota</taxon>
        <taxon>Fungi</taxon>
        <taxon>Fungi incertae sedis</taxon>
        <taxon>Mucoromycota</taxon>
        <taxon>Mortierellomycotina</taxon>
        <taxon>Mortierellomycetes</taxon>
        <taxon>Mortierellales</taxon>
        <taxon>Mortierellaceae</taxon>
        <taxon>Actinomortierella</taxon>
    </lineage>
</organism>
<feature type="domain" description="FAD-binding" evidence="5">
    <location>
        <begin position="486"/>
        <end position="846"/>
    </location>
</feature>
<name>A0A9P6U311_9FUNG</name>
<dbReference type="PANTHER" id="PTHR47356:SF2">
    <property type="entry name" value="FAD-BINDING DOMAIN-CONTAINING PROTEIN-RELATED"/>
    <property type="match status" value="1"/>
</dbReference>
<protein>
    <recommendedName>
        <fullName evidence="5">FAD-binding domain-containing protein</fullName>
    </recommendedName>
</protein>
<dbReference type="AlphaFoldDB" id="A0A9P6U311"/>
<sequence>MSRHSFEDDHDEDDCHPCYRHHEKEDLQCHLSSSSNSSLRPHPFSHASPTFAGSSISYRNRSSLDSNMTTGEEQSPFRVIIVGGNIAGLMLGCFLQLAGIDFVILESGLQDALPRNPIVLGSFVMNLLEKVGLVEEAIANSCPMMAMKFWRASATECESRGHIDFSGAEKRYAYNGRSIEYTELQRILMSNIPPNQILDRQTVVRFTQRPHQVDVQCSDATIHTGTILVGADGYDSTIRQLLYEDLAQLPVTPDQPESFPPSELEPLDTRCCISGSAHLLDSDEDLFPNFYKMDFESLESHVITGADVPFSWWMTLHPSIQKISWLITYDKLRDTSAAATAQPSRDDIHRQELVQDFFEQMRPLLTSLGGRGTLGDLMDRTDPLRIQRFKRSGRLWDTWHYGRVVLMGDACHKLVPYTGQGALQAMLDACQLSIAIRRIYDSTEPIEDAMDIAFHEYFSDRYPHTRDAVLHSREIDKIIGEPHPFRVIIVGAGLGGLLLALQLERSSIDYVIVERNSQALMPMEGGGVIFVQKVVQTLLEKLGLFNRVLDASGLVKEVHVKEFSRATLCRVLHQDVLAITRPELYNILVKQVPPAKLRLGKTVERIEQVEHGVRCYCTEDGSSFAGDILVGADGTYSAVRLHILRQLQSQGALSDSDRLCMQSDSIRLVGQATELDPSAFTVEPSSQHGQRECHTWAVQFPKGNVCWMIDQHLEVPEDCPDLEDLTYHADLVEAMCDQFRALPSAWGPSVPHDVFFRATLPNTIGRLGRETKVYDTWHLGRIVLMGDACHKALPYWGHPLAQAALDSITLHKALQAIAQHQLPTSNIDSILEGYVNERMAEARQALVSSHELHQ</sequence>
<evidence type="ECO:0000313" key="6">
    <source>
        <dbReference type="EMBL" id="KAG0257475.1"/>
    </source>
</evidence>
<dbReference type="InterPro" id="IPR050562">
    <property type="entry name" value="FAD_mOase_fung"/>
</dbReference>
<feature type="domain" description="FAD-binding" evidence="5">
    <location>
        <begin position="78"/>
        <end position="242"/>
    </location>
</feature>
<evidence type="ECO:0000259" key="5">
    <source>
        <dbReference type="Pfam" id="PF01494"/>
    </source>
</evidence>
<dbReference type="InterPro" id="IPR036188">
    <property type="entry name" value="FAD/NAD-bd_sf"/>
</dbReference>
<feature type="domain" description="FAD-binding" evidence="5">
    <location>
        <begin position="381"/>
        <end position="440"/>
    </location>
</feature>
<reference evidence="6" key="1">
    <citation type="journal article" date="2020" name="Fungal Divers.">
        <title>Resolving the Mortierellaceae phylogeny through synthesis of multi-gene phylogenetics and phylogenomics.</title>
        <authorList>
            <person name="Vandepol N."/>
            <person name="Liber J."/>
            <person name="Desiro A."/>
            <person name="Na H."/>
            <person name="Kennedy M."/>
            <person name="Barry K."/>
            <person name="Grigoriev I.V."/>
            <person name="Miller A.N."/>
            <person name="O'Donnell K."/>
            <person name="Stajich J.E."/>
            <person name="Bonito G."/>
        </authorList>
    </citation>
    <scope>NUCLEOTIDE SEQUENCE</scope>
    <source>
        <strain evidence="6">BC1065</strain>
    </source>
</reference>
<dbReference type="Proteomes" id="UP000807716">
    <property type="component" value="Unassembled WGS sequence"/>
</dbReference>
<keyword evidence="3" id="KW-0274">FAD</keyword>